<dbReference type="GO" id="GO:0072527">
    <property type="term" value="P:pyrimidine-containing compound metabolic process"/>
    <property type="evidence" value="ECO:0007669"/>
    <property type="project" value="UniProtKB-ARBA"/>
</dbReference>
<reference evidence="6" key="2">
    <citation type="submission" date="2020-09" db="EMBL/GenBank/DDBJ databases">
        <authorList>
            <person name="Sun Q."/>
            <person name="Zhou Y."/>
        </authorList>
    </citation>
    <scope>NUCLEOTIDE SEQUENCE</scope>
    <source>
        <strain evidence="6">CGMCC 4.7312</strain>
    </source>
</reference>
<dbReference type="Pfam" id="PF00383">
    <property type="entry name" value="dCMP_cyt_deam_1"/>
    <property type="match status" value="1"/>
</dbReference>
<dbReference type="GO" id="GO:0055086">
    <property type="term" value="P:nucleobase-containing small molecule metabolic process"/>
    <property type="evidence" value="ECO:0007669"/>
    <property type="project" value="UniProtKB-ARBA"/>
</dbReference>
<protein>
    <recommendedName>
        <fullName evidence="5">CMP/dCMP-type deaminase domain-containing protein</fullName>
    </recommendedName>
</protein>
<comment type="caution">
    <text evidence="6">The sequence shown here is derived from an EMBL/GenBank/DDBJ whole genome shotgun (WGS) entry which is preliminary data.</text>
</comment>
<dbReference type="PANTHER" id="PTHR11644">
    <property type="entry name" value="CYTIDINE DEAMINASE"/>
    <property type="match status" value="1"/>
</dbReference>
<dbReference type="EMBL" id="BMNB01000014">
    <property type="protein sequence ID" value="GGM45779.1"/>
    <property type="molecule type" value="Genomic_DNA"/>
</dbReference>
<evidence type="ECO:0000313" key="6">
    <source>
        <dbReference type="EMBL" id="GGM45779.1"/>
    </source>
</evidence>
<dbReference type="Proteomes" id="UP000608890">
    <property type="component" value="Unassembled WGS sequence"/>
</dbReference>
<evidence type="ECO:0000256" key="2">
    <source>
        <dbReference type="ARBA" id="ARBA00022723"/>
    </source>
</evidence>
<dbReference type="PROSITE" id="PS00903">
    <property type="entry name" value="CYT_DCMP_DEAMINASES_1"/>
    <property type="match status" value="1"/>
</dbReference>
<keyword evidence="3" id="KW-0378">Hydrolase</keyword>
<dbReference type="SUPFAM" id="SSF53927">
    <property type="entry name" value="Cytidine deaminase-like"/>
    <property type="match status" value="1"/>
</dbReference>
<keyword evidence="7" id="KW-1185">Reference proteome</keyword>
<feature type="domain" description="CMP/dCMP-type deaminase" evidence="5">
    <location>
        <begin position="46"/>
        <end position="165"/>
    </location>
</feature>
<dbReference type="PANTHER" id="PTHR11644:SF2">
    <property type="entry name" value="CYTIDINE DEAMINASE"/>
    <property type="match status" value="1"/>
</dbReference>
<evidence type="ECO:0000313" key="7">
    <source>
        <dbReference type="Proteomes" id="UP000608890"/>
    </source>
</evidence>
<name>A0A917WYI9_9ACTN</name>
<gene>
    <name evidence="6" type="ORF">GCM10011608_33190</name>
</gene>
<dbReference type="InterPro" id="IPR050202">
    <property type="entry name" value="Cyt/Deoxycyt_deaminase"/>
</dbReference>
<dbReference type="GO" id="GO:0008270">
    <property type="term" value="F:zinc ion binding"/>
    <property type="evidence" value="ECO:0007669"/>
    <property type="project" value="InterPro"/>
</dbReference>
<accession>A0A917WYI9</accession>
<dbReference type="Gene3D" id="3.40.140.10">
    <property type="entry name" value="Cytidine Deaminase, domain 2"/>
    <property type="match status" value="1"/>
</dbReference>
<keyword evidence="4" id="KW-0862">Zinc</keyword>
<dbReference type="GO" id="GO:0004126">
    <property type="term" value="F:cytidine deaminase activity"/>
    <property type="evidence" value="ECO:0007669"/>
    <property type="project" value="UniProtKB-ARBA"/>
</dbReference>
<keyword evidence="2" id="KW-0479">Metal-binding</keyword>
<dbReference type="GO" id="GO:0042802">
    <property type="term" value="F:identical protein binding"/>
    <property type="evidence" value="ECO:0007669"/>
    <property type="project" value="UniProtKB-ARBA"/>
</dbReference>
<dbReference type="PROSITE" id="PS51747">
    <property type="entry name" value="CYT_DCMP_DEAMINASES_2"/>
    <property type="match status" value="1"/>
</dbReference>
<evidence type="ECO:0000256" key="3">
    <source>
        <dbReference type="ARBA" id="ARBA00022801"/>
    </source>
</evidence>
<sequence length="165" mass="17021">MSSPRIGSPLPARLWVTPAGLGALVRRAAVYRCSPTGSEHGGTTMRDTDRALVQAASAVAKLRCRSAAHTLATAARTAEGRVVSGVNVVHDSGGACAEVIAVGTAATQGVHDLETIVTVGDRGRSLVTPCGPCRRLLAELFPELRVIVGPVDDPRVVPVTGLLEP</sequence>
<dbReference type="AlphaFoldDB" id="A0A917WYI9"/>
<evidence type="ECO:0000256" key="4">
    <source>
        <dbReference type="ARBA" id="ARBA00022833"/>
    </source>
</evidence>
<evidence type="ECO:0000259" key="5">
    <source>
        <dbReference type="PROSITE" id="PS51747"/>
    </source>
</evidence>
<proteinExistence type="inferred from homology"/>
<dbReference type="InterPro" id="IPR016192">
    <property type="entry name" value="APOBEC/CMP_deaminase_Zn-bd"/>
</dbReference>
<evidence type="ECO:0000256" key="1">
    <source>
        <dbReference type="ARBA" id="ARBA00006576"/>
    </source>
</evidence>
<comment type="similarity">
    <text evidence="1">Belongs to the cytidine and deoxycytidylate deaminase family.</text>
</comment>
<dbReference type="GO" id="GO:0005829">
    <property type="term" value="C:cytosol"/>
    <property type="evidence" value="ECO:0007669"/>
    <property type="project" value="TreeGrafter"/>
</dbReference>
<organism evidence="6 7">
    <name type="scientific">Micromonospora sonchi</name>
    <dbReference type="NCBI Taxonomy" id="1763543"/>
    <lineage>
        <taxon>Bacteria</taxon>
        <taxon>Bacillati</taxon>
        <taxon>Actinomycetota</taxon>
        <taxon>Actinomycetes</taxon>
        <taxon>Micromonosporales</taxon>
        <taxon>Micromonosporaceae</taxon>
        <taxon>Micromonospora</taxon>
    </lineage>
</organism>
<dbReference type="CDD" id="cd01283">
    <property type="entry name" value="cytidine_deaminase"/>
    <property type="match status" value="1"/>
</dbReference>
<dbReference type="InterPro" id="IPR016193">
    <property type="entry name" value="Cytidine_deaminase-like"/>
</dbReference>
<dbReference type="InterPro" id="IPR002125">
    <property type="entry name" value="CMP_dCMP_dom"/>
</dbReference>
<reference evidence="6" key="1">
    <citation type="journal article" date="2014" name="Int. J. Syst. Evol. Microbiol.">
        <title>Complete genome sequence of Corynebacterium casei LMG S-19264T (=DSM 44701T), isolated from a smear-ripened cheese.</title>
        <authorList>
            <consortium name="US DOE Joint Genome Institute (JGI-PGF)"/>
            <person name="Walter F."/>
            <person name="Albersmeier A."/>
            <person name="Kalinowski J."/>
            <person name="Ruckert C."/>
        </authorList>
    </citation>
    <scope>NUCLEOTIDE SEQUENCE</scope>
    <source>
        <strain evidence="6">CGMCC 4.7312</strain>
    </source>
</reference>